<reference evidence="1 2" key="1">
    <citation type="submission" date="2023-12" db="EMBL/GenBank/DDBJ databases">
        <title>Novel species of the genus Arcicella isolated from rivers.</title>
        <authorList>
            <person name="Lu H."/>
        </authorList>
    </citation>
    <scope>NUCLEOTIDE SEQUENCE [LARGE SCALE GENOMIC DNA]</scope>
    <source>
        <strain evidence="1 2">DC2W</strain>
    </source>
</reference>
<dbReference type="EMBL" id="JAYGIL010000039">
    <property type="protein sequence ID" value="MEA5405591.1"/>
    <property type="molecule type" value="Genomic_DNA"/>
</dbReference>
<dbReference type="RefSeq" id="WP_323698996.1">
    <property type="nucleotide sequence ID" value="NZ_JAYGIL010000039.1"/>
</dbReference>
<sequence length="378" mass="44982">MDEPALEKWLIERGMEYDNERWLLDKLCQKLQYDKILRPAIGTLERIVGSISERLNEETHRRLAFLLTPELQQKLDKILEFDKTLRMPTHRWLCLQPTSNTAKSINQTLDKIAYLQEMDIPTWDLSTIPINRKKRLANIVRNNTNSYLQRMNPIKRYPLMICFLWETLLDTTDMVLTMYGDFWQQAMNNAKKELNEYQMGLVKIRGRAWQTLINTTKMVINEEIESPDLRQTIFTNYPKEELQEALMMVMKGSKEDFEHTQLYFLYKQYARFKQFTVHFLNTLTFEIAFAKDYFESGLNLLIQLQRGTKRKLSNDVSMNFITNSWMNLIDQFEYSQPQAYELCVLSVLKDRLNSGDIFVKNSCKFADFNSFLIPKSRW</sequence>
<comment type="caution">
    <text evidence="1">The sequence shown here is derived from an EMBL/GenBank/DDBJ whole genome shotgun (WGS) entry which is preliminary data.</text>
</comment>
<dbReference type="Proteomes" id="UP001303899">
    <property type="component" value="Unassembled WGS sequence"/>
</dbReference>
<name>A0ABU5SAS5_9BACT</name>
<protein>
    <submittedName>
        <fullName evidence="1">Uncharacterized protein</fullName>
    </submittedName>
</protein>
<keyword evidence="2" id="KW-1185">Reference proteome</keyword>
<proteinExistence type="predicted"/>
<evidence type="ECO:0000313" key="2">
    <source>
        <dbReference type="Proteomes" id="UP001303899"/>
    </source>
</evidence>
<organism evidence="1 2">
    <name type="scientific">Arcicella gelida</name>
    <dbReference type="NCBI Taxonomy" id="2984195"/>
    <lineage>
        <taxon>Bacteria</taxon>
        <taxon>Pseudomonadati</taxon>
        <taxon>Bacteroidota</taxon>
        <taxon>Cytophagia</taxon>
        <taxon>Cytophagales</taxon>
        <taxon>Flectobacillaceae</taxon>
        <taxon>Arcicella</taxon>
    </lineage>
</organism>
<gene>
    <name evidence="1" type="ORF">VB776_21805</name>
</gene>
<evidence type="ECO:0000313" key="1">
    <source>
        <dbReference type="EMBL" id="MEA5405591.1"/>
    </source>
</evidence>
<accession>A0ABU5SAS5</accession>